<feature type="domain" description="Isochorismatase-like" evidence="2">
    <location>
        <begin position="4"/>
        <end position="146"/>
    </location>
</feature>
<dbReference type="PANTHER" id="PTHR43540:SF1">
    <property type="entry name" value="ISOCHORISMATASE HYDROLASE"/>
    <property type="match status" value="1"/>
</dbReference>
<proteinExistence type="predicted"/>
<protein>
    <submittedName>
        <fullName evidence="3">Streptothricin hydrolase</fullName>
        <ecNumber evidence="3">3.5.2.19</ecNumber>
    </submittedName>
</protein>
<evidence type="ECO:0000259" key="2">
    <source>
        <dbReference type="Pfam" id="PF00857"/>
    </source>
</evidence>
<reference evidence="4" key="1">
    <citation type="submission" date="2017-05" db="EMBL/GenBank/DDBJ databases">
        <authorList>
            <person name="Rodrigo-Torres L."/>
            <person name="Arahal R. D."/>
            <person name="Lucena T."/>
        </authorList>
    </citation>
    <scope>NUCLEOTIDE SEQUENCE [LARGE SCALE GENOMIC DNA]</scope>
    <source>
        <strain evidence="4">CECT 8649</strain>
    </source>
</reference>
<dbReference type="OrthoDB" id="8477867at2"/>
<keyword evidence="1 3" id="KW-0378">Hydrolase</keyword>
<dbReference type="InterPro" id="IPR050272">
    <property type="entry name" value="Isochorismatase-like_hydrls"/>
</dbReference>
<sequence length="185" mass="19552">MGQSALLLIDLQEEMNNRIAAGRSVVYPDFATQVADLTAAFRAKSLPVLHVLHHEESAPDIPFRRDQPGGQPMACAEPHEGEAVFWKPGSSGFIGTGLEQHLRDHNITDLVVAGGVAAFCVASTVRQAANLGFRVTVAEDALIAFPLPDRDGTDIAPEVALKVTLATLAADFAKVATTSDVIAAL</sequence>
<organism evidence="3 4">
    <name type="scientific">Pelagimonas phthalicica</name>
    <dbReference type="NCBI Taxonomy" id="1037362"/>
    <lineage>
        <taxon>Bacteria</taxon>
        <taxon>Pseudomonadati</taxon>
        <taxon>Pseudomonadota</taxon>
        <taxon>Alphaproteobacteria</taxon>
        <taxon>Rhodobacterales</taxon>
        <taxon>Roseobacteraceae</taxon>
        <taxon>Pelagimonas</taxon>
    </lineage>
</organism>
<dbReference type="InterPro" id="IPR036380">
    <property type="entry name" value="Isochorismatase-like_sf"/>
</dbReference>
<dbReference type="Gene3D" id="3.40.50.850">
    <property type="entry name" value="Isochorismatase-like"/>
    <property type="match status" value="1"/>
</dbReference>
<dbReference type="EMBL" id="FXXP01000002">
    <property type="protein sequence ID" value="SMX29409.1"/>
    <property type="molecule type" value="Genomic_DNA"/>
</dbReference>
<dbReference type="RefSeq" id="WP_099247395.1">
    <property type="nucleotide sequence ID" value="NZ_FXXP01000002.1"/>
</dbReference>
<dbReference type="Pfam" id="PF00857">
    <property type="entry name" value="Isochorismatase"/>
    <property type="match status" value="1"/>
</dbReference>
<dbReference type="InterPro" id="IPR000868">
    <property type="entry name" value="Isochorismatase-like_dom"/>
</dbReference>
<evidence type="ECO:0000256" key="1">
    <source>
        <dbReference type="ARBA" id="ARBA00022801"/>
    </source>
</evidence>
<evidence type="ECO:0000313" key="3">
    <source>
        <dbReference type="EMBL" id="SMX29409.1"/>
    </source>
</evidence>
<dbReference type="PANTHER" id="PTHR43540">
    <property type="entry name" value="PEROXYUREIDOACRYLATE/UREIDOACRYLATE AMIDOHYDROLASE-RELATED"/>
    <property type="match status" value="1"/>
</dbReference>
<dbReference type="SUPFAM" id="SSF52499">
    <property type="entry name" value="Isochorismatase-like hydrolases"/>
    <property type="match status" value="1"/>
</dbReference>
<dbReference type="EC" id="3.5.2.19" evidence="3"/>
<dbReference type="Proteomes" id="UP000225972">
    <property type="component" value="Unassembled WGS sequence"/>
</dbReference>
<keyword evidence="4" id="KW-1185">Reference proteome</keyword>
<accession>A0A238JFI4</accession>
<name>A0A238JFI4_9RHOB</name>
<dbReference type="GO" id="GO:0016787">
    <property type="term" value="F:hydrolase activity"/>
    <property type="evidence" value="ECO:0007669"/>
    <property type="project" value="UniProtKB-KW"/>
</dbReference>
<evidence type="ECO:0000313" key="4">
    <source>
        <dbReference type="Proteomes" id="UP000225972"/>
    </source>
</evidence>
<dbReference type="AlphaFoldDB" id="A0A238JFI4"/>
<gene>
    <name evidence="3" type="primary">sttH</name>
    <name evidence="3" type="ORF">TRP8649_03543</name>
</gene>